<evidence type="ECO:0000313" key="1">
    <source>
        <dbReference type="EMBL" id="ATZ17826.1"/>
    </source>
</evidence>
<proteinExistence type="predicted"/>
<name>A0A2K8NW97_9MOLU</name>
<dbReference type="EMBL" id="CP024964">
    <property type="protein sequence ID" value="ATZ17826.1"/>
    <property type="molecule type" value="Genomic_DNA"/>
</dbReference>
<keyword evidence="2" id="KW-1185">Reference proteome</keyword>
<dbReference type="AlphaFoldDB" id="A0A2K8NW97"/>
<sequence length="64" mass="7602">MPLLFMKCLECKEIIELKMNKCALCEWAEHCCPGYITTANAKHCEFYKVAIYLPYILNEKRRIE</sequence>
<protein>
    <submittedName>
        <fullName evidence="1">Uncharacterized protein</fullName>
    </submittedName>
</protein>
<dbReference type="RefSeq" id="WP_028124592.1">
    <property type="nucleotide sequence ID" value="NZ_CP024964.1"/>
</dbReference>
<accession>A0A2K8NW97</accession>
<evidence type="ECO:0000313" key="2">
    <source>
        <dbReference type="Proteomes" id="UP000231896"/>
    </source>
</evidence>
<dbReference type="KEGG" id="eml:EMELA_v1c02530"/>
<dbReference type="Proteomes" id="UP000231896">
    <property type="component" value="Chromosome"/>
</dbReference>
<organism evidence="1 2">
    <name type="scientific">Mesoplasma melaleucae</name>
    <dbReference type="NCBI Taxonomy" id="81459"/>
    <lineage>
        <taxon>Bacteria</taxon>
        <taxon>Bacillati</taxon>
        <taxon>Mycoplasmatota</taxon>
        <taxon>Mollicutes</taxon>
        <taxon>Entomoplasmatales</taxon>
        <taxon>Entomoplasmataceae</taxon>
        <taxon>Mesoplasma</taxon>
    </lineage>
</organism>
<gene>
    <name evidence="1" type="ORF">EMELA_v1c02530</name>
</gene>
<reference evidence="1 2" key="1">
    <citation type="submission" date="2017-11" db="EMBL/GenBank/DDBJ databases">
        <title>Genome sequence of Entomoplasma melaleucae M1 (ATCC 49191).</title>
        <authorList>
            <person name="Lo W.-S."/>
            <person name="Gasparich G.E."/>
            <person name="Kuo C.-H."/>
        </authorList>
    </citation>
    <scope>NUCLEOTIDE SEQUENCE [LARGE SCALE GENOMIC DNA]</scope>
    <source>
        <strain evidence="1 2">M1</strain>
    </source>
</reference>